<name>A0A8T8K5Z3_9EURY</name>
<reference evidence="1" key="1">
    <citation type="submission" date="2020-07" db="EMBL/GenBank/DDBJ databases">
        <title>Methanobacterium. sp. MethCan genome.</title>
        <authorList>
            <person name="Postec A."/>
            <person name="Quemeneur M."/>
        </authorList>
    </citation>
    <scope>NUCLEOTIDE SEQUENCE</scope>
    <source>
        <strain evidence="1">MethCAN</strain>
    </source>
</reference>
<accession>A0A8T8K5Z3</accession>
<protein>
    <recommendedName>
        <fullName evidence="3">Methanogenesis marker protein 7</fullName>
    </recommendedName>
</protein>
<dbReference type="GeneID" id="64821047"/>
<dbReference type="RefSeq" id="WP_211532975.1">
    <property type="nucleotide sequence ID" value="NZ_CP058560.1"/>
</dbReference>
<dbReference type="KEGG" id="meme:HYG87_09740"/>
<dbReference type="InterPro" id="IPR026327">
    <property type="entry name" value="Me_CoM_Rdtase_prot-C-like"/>
</dbReference>
<dbReference type="EMBL" id="CP058560">
    <property type="protein sequence ID" value="QUH24018.1"/>
    <property type="molecule type" value="Genomic_DNA"/>
</dbReference>
<evidence type="ECO:0000313" key="2">
    <source>
        <dbReference type="Proteomes" id="UP000681041"/>
    </source>
</evidence>
<dbReference type="AlphaFoldDB" id="A0A8T8K5Z3"/>
<gene>
    <name evidence="1" type="ORF">HYG87_09740</name>
</gene>
<evidence type="ECO:0000313" key="1">
    <source>
        <dbReference type="EMBL" id="QUH24018.1"/>
    </source>
</evidence>
<dbReference type="Proteomes" id="UP000681041">
    <property type="component" value="Chromosome"/>
</dbReference>
<dbReference type="Pfam" id="PF04609">
    <property type="entry name" value="MCR_C"/>
    <property type="match status" value="1"/>
</dbReference>
<proteinExistence type="predicted"/>
<keyword evidence="2" id="KW-1185">Reference proteome</keyword>
<evidence type="ECO:0008006" key="3">
    <source>
        <dbReference type="Google" id="ProtNLM"/>
    </source>
</evidence>
<dbReference type="OrthoDB" id="81723at2157"/>
<sequence length="163" mass="19060">MYLIRVYSGGIYKFDEFVEFVEDLGGLVLKKDSFHISRGQYYLSEEIRVLTIIPPGEEKEAELMARKLKGSMEKPDMKFKEKKKILSCLAIYDCLGQFPEGMEKTEIQEYLKCPCPVQICNESEKNCYLDYLDEVLDGMVEMEFLEMKNTSNTIKYILKKRSK</sequence>
<organism evidence="1 2">
    <name type="scientific">Methanobacterium alkalithermotolerans</name>
    <dbReference type="NCBI Taxonomy" id="2731220"/>
    <lineage>
        <taxon>Archaea</taxon>
        <taxon>Methanobacteriati</taxon>
        <taxon>Methanobacteriota</taxon>
        <taxon>Methanomada group</taxon>
        <taxon>Methanobacteria</taxon>
        <taxon>Methanobacteriales</taxon>
        <taxon>Methanobacteriaceae</taxon>
        <taxon>Methanobacterium</taxon>
    </lineage>
</organism>